<dbReference type="EMBL" id="CP004353">
    <property type="protein sequence ID" value="AHI21910.1"/>
    <property type="molecule type" value="Genomic_DNA"/>
</dbReference>
<evidence type="ECO:0000313" key="2">
    <source>
        <dbReference type="Proteomes" id="UP000019222"/>
    </source>
</evidence>
<name>W5XZ42_9CORY</name>
<accession>W5XZ42</accession>
<dbReference type="KEGG" id="cvt:B843_02595"/>
<proteinExistence type="predicted"/>
<reference evidence="1 2" key="1">
    <citation type="submission" date="2013-02" db="EMBL/GenBank/DDBJ databases">
        <title>The complete genome sequence of Corynebacterium vitaeruminis DSM 20294.</title>
        <authorList>
            <person name="Ruckert C."/>
            <person name="Albersmeier A."/>
            <person name="Kalinowski J."/>
        </authorList>
    </citation>
    <scope>NUCLEOTIDE SEQUENCE [LARGE SCALE GENOMIC DNA]</scope>
    <source>
        <strain evidence="2">ATCC 10234</strain>
    </source>
</reference>
<dbReference type="STRING" id="1224164.B843_02595"/>
<dbReference type="eggNOG" id="ENOG5031DRZ">
    <property type="taxonomic scope" value="Bacteria"/>
</dbReference>
<gene>
    <name evidence="1" type="ORF">B843_02595</name>
</gene>
<organism evidence="1 2">
    <name type="scientific">Corynebacterium vitaeruminis DSM 20294</name>
    <dbReference type="NCBI Taxonomy" id="1224164"/>
    <lineage>
        <taxon>Bacteria</taxon>
        <taxon>Bacillati</taxon>
        <taxon>Actinomycetota</taxon>
        <taxon>Actinomycetes</taxon>
        <taxon>Mycobacteriales</taxon>
        <taxon>Corynebacteriaceae</taxon>
        <taxon>Corynebacterium</taxon>
    </lineage>
</organism>
<dbReference type="AlphaFoldDB" id="W5XZ42"/>
<dbReference type="HOGENOM" id="CLU_1831792_0_0_11"/>
<evidence type="ECO:0000313" key="1">
    <source>
        <dbReference type="EMBL" id="AHI21910.1"/>
    </source>
</evidence>
<protein>
    <submittedName>
        <fullName evidence="1">Uncharacterized protein</fullName>
    </submittedName>
</protein>
<dbReference type="Proteomes" id="UP000019222">
    <property type="component" value="Chromosome"/>
</dbReference>
<sequence length="147" mass="16101">MEDIMTRGFLVNPDLTHRLIDFELAHAQQFLGGVTDGRLSVAFQEDGTTYAAMYSASAKKEGAEPNPVASLGRSEAETGDSAFFTDPVRAVCGPVIFVGAEGGDITENDIHRIKDGMRAVRNYMEDLPEEYALWRGAVKNLGRLNFD</sequence>
<dbReference type="PATRIC" id="fig|1224164.3.peg.512"/>
<keyword evidence="2" id="KW-1185">Reference proteome</keyword>